<dbReference type="Proteomes" id="UP001497453">
    <property type="component" value="Chromosome 1"/>
</dbReference>
<gene>
    <name evidence="2" type="ORF">GFSPODELE1_LOCUS1020</name>
</gene>
<proteinExistence type="predicted"/>
<feature type="transmembrane region" description="Helical" evidence="1">
    <location>
        <begin position="132"/>
        <end position="156"/>
    </location>
</feature>
<evidence type="ECO:0000256" key="1">
    <source>
        <dbReference type="SAM" id="Phobius"/>
    </source>
</evidence>
<keyword evidence="3" id="KW-1185">Reference proteome</keyword>
<keyword evidence="1" id="KW-0812">Transmembrane</keyword>
<dbReference type="EMBL" id="OZ037944">
    <property type="protein sequence ID" value="CAL1696062.1"/>
    <property type="molecule type" value="Genomic_DNA"/>
</dbReference>
<evidence type="ECO:0000313" key="2">
    <source>
        <dbReference type="EMBL" id="CAL1696062.1"/>
    </source>
</evidence>
<reference evidence="3" key="1">
    <citation type="submission" date="2024-04" db="EMBL/GenBank/DDBJ databases">
        <authorList>
            <person name="Shaw F."/>
            <person name="Minotto A."/>
        </authorList>
    </citation>
    <scope>NUCLEOTIDE SEQUENCE [LARGE SCALE GENOMIC DNA]</scope>
</reference>
<organism evidence="2 3">
    <name type="scientific">Somion occarium</name>
    <dbReference type="NCBI Taxonomy" id="3059160"/>
    <lineage>
        <taxon>Eukaryota</taxon>
        <taxon>Fungi</taxon>
        <taxon>Dikarya</taxon>
        <taxon>Basidiomycota</taxon>
        <taxon>Agaricomycotina</taxon>
        <taxon>Agaricomycetes</taxon>
        <taxon>Polyporales</taxon>
        <taxon>Cerrenaceae</taxon>
        <taxon>Somion</taxon>
    </lineage>
</organism>
<name>A0ABP1CK54_9APHY</name>
<evidence type="ECO:0000313" key="3">
    <source>
        <dbReference type="Proteomes" id="UP001497453"/>
    </source>
</evidence>
<keyword evidence="1" id="KW-0472">Membrane</keyword>
<accession>A0ABP1CK54</accession>
<keyword evidence="1" id="KW-1133">Transmembrane helix</keyword>
<protein>
    <submittedName>
        <fullName evidence="2">Uncharacterized protein</fullName>
    </submittedName>
</protein>
<sequence>MSPKIISSAKDIFALCIASRESLVNAPQKWLQVWMRALQGSRRLHPLFSTDALPGPPGRQRPQWDATWLDGAVKDACNQMRGYNSHVDTRNLCVLNARCCCTHRFEIFATSWNIAEPVASNFPASSTFSGPFIVSLSVALGFSGTKFCLYVLLFVYSEVGT</sequence>